<organism evidence="2">
    <name type="scientific">Timema cristinae</name>
    <name type="common">Walking stick</name>
    <dbReference type="NCBI Taxonomy" id="61476"/>
    <lineage>
        <taxon>Eukaryota</taxon>
        <taxon>Metazoa</taxon>
        <taxon>Ecdysozoa</taxon>
        <taxon>Arthropoda</taxon>
        <taxon>Hexapoda</taxon>
        <taxon>Insecta</taxon>
        <taxon>Pterygota</taxon>
        <taxon>Neoptera</taxon>
        <taxon>Polyneoptera</taxon>
        <taxon>Phasmatodea</taxon>
        <taxon>Timematodea</taxon>
        <taxon>Timematoidea</taxon>
        <taxon>Timematidae</taxon>
        <taxon>Timema</taxon>
    </lineage>
</organism>
<reference evidence="2" key="1">
    <citation type="submission" date="2020-11" db="EMBL/GenBank/DDBJ databases">
        <authorList>
            <person name="Tran Van P."/>
        </authorList>
    </citation>
    <scope>NUCLEOTIDE SEQUENCE</scope>
</reference>
<evidence type="ECO:0000313" key="2">
    <source>
        <dbReference type="EMBL" id="CAD7407789.1"/>
    </source>
</evidence>
<dbReference type="AlphaFoldDB" id="A0A7R9D5X6"/>
<dbReference type="EMBL" id="OC320321">
    <property type="protein sequence ID" value="CAD7407789.1"/>
    <property type="molecule type" value="Genomic_DNA"/>
</dbReference>
<name>A0A7R9D5X6_TIMCR</name>
<feature type="region of interest" description="Disordered" evidence="1">
    <location>
        <begin position="196"/>
        <end position="218"/>
    </location>
</feature>
<gene>
    <name evidence="2" type="ORF">TCEB3V08_LOCUS9194</name>
</gene>
<dbReference type="PANTHER" id="PTHR37962:SF2">
    <property type="entry name" value="MALE STERILE (3) 76CA"/>
    <property type="match status" value="1"/>
</dbReference>
<sequence>MGPSPGDRPASMTSTCLPDLVVEKRGDVCIWWFPRDFSQSRLGDRTTGSNACTLIVLLVSQKCYQGDIQILPREEEPINQRFVVALAESIIEGNEIHEWLLRHGKLHHVNMTVPEAVTAAGSSMRFICEWKSLVYLLDLEESLYEQMTETLAEWHRNPPPRRGSDLYVVLIADNRSVLFIFQKDMEKPTLSRPRLKRYSLQSPPPNAHATAVQSVSLH</sequence>
<accession>A0A7R9D5X6</accession>
<evidence type="ECO:0000256" key="1">
    <source>
        <dbReference type="SAM" id="MobiDB-lite"/>
    </source>
</evidence>
<proteinExistence type="predicted"/>
<dbReference type="PANTHER" id="PTHR37962">
    <property type="entry name" value="MALE STERILE (3) 76CA"/>
    <property type="match status" value="1"/>
</dbReference>
<protein>
    <submittedName>
        <fullName evidence="2">Uncharacterized protein</fullName>
    </submittedName>
</protein>